<proteinExistence type="predicted"/>
<gene>
    <name evidence="1" type="ORF">DF3PB_1090017</name>
</gene>
<protein>
    <submittedName>
        <fullName evidence="1">Uncharacterized protein</fullName>
    </submittedName>
</protein>
<accession>A0A380TA68</accession>
<sequence>MFSNPVRHPERSEGSKERFDAREYDGTTLGFFTALRMTELLGLKGLKTRPSERLVWISG</sequence>
<evidence type="ECO:0000313" key="1">
    <source>
        <dbReference type="EMBL" id="SUS03697.1"/>
    </source>
</evidence>
<reference evidence="1" key="1">
    <citation type="submission" date="2018-07" db="EMBL/GenBank/DDBJ databases">
        <authorList>
            <person name="Quirk P.G."/>
            <person name="Krulwich T.A."/>
        </authorList>
    </citation>
    <scope>NUCLEOTIDE SEQUENCE</scope>
</reference>
<dbReference type="EMBL" id="UIDG01000012">
    <property type="protein sequence ID" value="SUS03697.1"/>
    <property type="molecule type" value="Genomic_DNA"/>
</dbReference>
<dbReference type="AlphaFoldDB" id="A0A380TA68"/>
<name>A0A380TA68_9ZZZZ</name>
<organism evidence="1">
    <name type="scientific">metagenome</name>
    <dbReference type="NCBI Taxonomy" id="256318"/>
    <lineage>
        <taxon>unclassified sequences</taxon>
        <taxon>metagenomes</taxon>
    </lineage>
</organism>